<dbReference type="Proteomes" id="UP000046393">
    <property type="component" value="Unplaced"/>
</dbReference>
<proteinExistence type="predicted"/>
<dbReference type="WBParaSite" id="SMUV_0001088501-mRNA-1">
    <property type="protein sequence ID" value="SMUV_0001088501-mRNA-1"/>
    <property type="gene ID" value="SMUV_0001088501"/>
</dbReference>
<accession>A0A0N5B0T3</accession>
<reference evidence="2" key="1">
    <citation type="submission" date="2017-02" db="UniProtKB">
        <authorList>
            <consortium name="WormBaseParasite"/>
        </authorList>
    </citation>
    <scope>IDENTIFICATION</scope>
</reference>
<protein>
    <submittedName>
        <fullName evidence="2">Integrase_H2C2 domain-containing protein</fullName>
    </submittedName>
</protein>
<evidence type="ECO:0000313" key="2">
    <source>
        <dbReference type="WBParaSite" id="SMUV_0001088501-mRNA-1"/>
    </source>
</evidence>
<dbReference type="AlphaFoldDB" id="A0A0N5B0T3"/>
<organism evidence="1 2">
    <name type="scientific">Syphacia muris</name>
    <dbReference type="NCBI Taxonomy" id="451379"/>
    <lineage>
        <taxon>Eukaryota</taxon>
        <taxon>Metazoa</taxon>
        <taxon>Ecdysozoa</taxon>
        <taxon>Nematoda</taxon>
        <taxon>Chromadorea</taxon>
        <taxon>Rhabditida</taxon>
        <taxon>Spirurina</taxon>
        <taxon>Oxyuridomorpha</taxon>
        <taxon>Oxyuroidea</taxon>
        <taxon>Oxyuridae</taxon>
        <taxon>Syphacia</taxon>
    </lineage>
</organism>
<sequence>MKYLLPMVFDTGCQGTYIDAATAKELELPLGIVLRTSKGLQIVKVKTVNGMAGTFPRIKRIRLNKDGGSNNIMRREYETRIDHRDDQGIWRTEGRFGLLPQDQNPIYIPREHPIVRQLVMDERSGHMGSAHTTTKFRSKYWIQRAE</sequence>
<name>A0A0N5B0T3_9BILA</name>
<keyword evidence="1" id="KW-1185">Reference proteome</keyword>
<evidence type="ECO:0000313" key="1">
    <source>
        <dbReference type="Proteomes" id="UP000046393"/>
    </source>
</evidence>